<evidence type="ECO:0000256" key="2">
    <source>
        <dbReference type="ARBA" id="ARBA00022859"/>
    </source>
</evidence>
<keyword evidence="5" id="KW-1185">Reference proteome</keyword>
<dbReference type="InterPro" id="IPR036860">
    <property type="entry name" value="SH2_dom_sf"/>
</dbReference>
<proteinExistence type="predicted"/>
<dbReference type="PROSITE" id="PS50001">
    <property type="entry name" value="SH2"/>
    <property type="match status" value="1"/>
</dbReference>
<gene>
    <name evidence="4" type="ORF">PACLA_8A050814</name>
</gene>
<accession>A0A7D9HZG5</accession>
<comment type="caution">
    <text evidence="4">The sequence shown here is derived from an EMBL/GenBank/DDBJ whole genome shotgun (WGS) entry which is preliminary data.</text>
</comment>
<evidence type="ECO:0000256" key="3">
    <source>
        <dbReference type="ARBA" id="ARBA00023130"/>
    </source>
</evidence>
<protein>
    <submittedName>
        <fullName evidence="4">Phosphatidylinositol 3,4,5-trisphosphate 5-phosphatase 1</fullName>
    </submittedName>
</protein>
<keyword evidence="1" id="KW-0399">Innate immunity</keyword>
<dbReference type="PRINTS" id="PR00401">
    <property type="entry name" value="SH2DOMAIN"/>
</dbReference>
<evidence type="ECO:0000313" key="5">
    <source>
        <dbReference type="Proteomes" id="UP001152795"/>
    </source>
</evidence>
<dbReference type="AlphaFoldDB" id="A0A7D9HZG5"/>
<sequence>MSELLWHHGKISKEEAVRRFRQFHPDGSYLMRNSETVMNAFVLSVGFQNNVYHYRILQDTCRRFLFENRIYYSLSEIVEYYGTNKGCLVCTLKHPVLPPLPTGLGEVHEYDEPSYSVMMPGGEFPGDRGYEMSNYNN</sequence>
<dbReference type="GO" id="GO:0050776">
    <property type="term" value="P:regulation of immune response"/>
    <property type="evidence" value="ECO:0007669"/>
    <property type="project" value="TreeGrafter"/>
</dbReference>
<dbReference type="GO" id="GO:0045087">
    <property type="term" value="P:innate immune response"/>
    <property type="evidence" value="ECO:0007669"/>
    <property type="project" value="UniProtKB-KW"/>
</dbReference>
<dbReference type="Gene3D" id="3.30.505.10">
    <property type="entry name" value="SH2 domain"/>
    <property type="match status" value="1"/>
</dbReference>
<dbReference type="SMART" id="SM00252">
    <property type="entry name" value="SH2"/>
    <property type="match status" value="1"/>
</dbReference>
<dbReference type="Proteomes" id="UP001152795">
    <property type="component" value="Unassembled WGS sequence"/>
</dbReference>
<reference evidence="4" key="1">
    <citation type="submission" date="2020-04" db="EMBL/GenBank/DDBJ databases">
        <authorList>
            <person name="Alioto T."/>
            <person name="Alioto T."/>
            <person name="Gomez Garrido J."/>
        </authorList>
    </citation>
    <scope>NUCLEOTIDE SEQUENCE</scope>
    <source>
        <strain evidence="4">A484AB</strain>
    </source>
</reference>
<dbReference type="PANTHER" id="PTHR46051:SF1">
    <property type="entry name" value="INOSITOL POLYPHOSPHATE-RELATED PHOSPHATASE DOMAIN-CONTAINING PROTEIN"/>
    <property type="match status" value="1"/>
</dbReference>
<dbReference type="Pfam" id="PF00017">
    <property type="entry name" value="SH2"/>
    <property type="match status" value="1"/>
</dbReference>
<dbReference type="GO" id="GO:0002250">
    <property type="term" value="P:adaptive immune response"/>
    <property type="evidence" value="ECO:0007669"/>
    <property type="project" value="UniProtKB-KW"/>
</dbReference>
<evidence type="ECO:0000313" key="4">
    <source>
        <dbReference type="EMBL" id="CAB3997206.1"/>
    </source>
</evidence>
<organism evidence="4 5">
    <name type="scientific">Paramuricea clavata</name>
    <name type="common">Red gorgonian</name>
    <name type="synonym">Violescent sea-whip</name>
    <dbReference type="NCBI Taxonomy" id="317549"/>
    <lineage>
        <taxon>Eukaryota</taxon>
        <taxon>Metazoa</taxon>
        <taxon>Cnidaria</taxon>
        <taxon>Anthozoa</taxon>
        <taxon>Octocorallia</taxon>
        <taxon>Malacalcyonacea</taxon>
        <taxon>Plexauridae</taxon>
        <taxon>Paramuricea</taxon>
    </lineage>
</organism>
<keyword evidence="3" id="KW-1064">Adaptive immunity</keyword>
<dbReference type="PANTHER" id="PTHR46051">
    <property type="entry name" value="SH2 DOMAIN-CONTAINING PROTEIN"/>
    <property type="match status" value="1"/>
</dbReference>
<dbReference type="OrthoDB" id="10053436at2759"/>
<evidence type="ECO:0000256" key="1">
    <source>
        <dbReference type="ARBA" id="ARBA00022588"/>
    </source>
</evidence>
<dbReference type="InterPro" id="IPR000980">
    <property type="entry name" value="SH2"/>
</dbReference>
<dbReference type="EMBL" id="CACRXK020003048">
    <property type="protein sequence ID" value="CAB3997206.1"/>
    <property type="molecule type" value="Genomic_DNA"/>
</dbReference>
<name>A0A7D9HZG5_PARCT</name>
<dbReference type="GO" id="GO:0009966">
    <property type="term" value="P:regulation of signal transduction"/>
    <property type="evidence" value="ECO:0007669"/>
    <property type="project" value="TreeGrafter"/>
</dbReference>
<keyword evidence="2" id="KW-0391">Immunity</keyword>
<dbReference type="SUPFAM" id="SSF55550">
    <property type="entry name" value="SH2 domain"/>
    <property type="match status" value="1"/>
</dbReference>